<protein>
    <submittedName>
        <fullName evidence="1">Uncharacterized protein</fullName>
    </submittedName>
</protein>
<dbReference type="AlphaFoldDB" id="A0A2Z6QMW4"/>
<evidence type="ECO:0000313" key="1">
    <source>
        <dbReference type="EMBL" id="GBB91437.1"/>
    </source>
</evidence>
<organism evidence="1 2">
    <name type="scientific">Rhizophagus clarus</name>
    <dbReference type="NCBI Taxonomy" id="94130"/>
    <lineage>
        <taxon>Eukaryota</taxon>
        <taxon>Fungi</taxon>
        <taxon>Fungi incertae sedis</taxon>
        <taxon>Mucoromycota</taxon>
        <taxon>Glomeromycotina</taxon>
        <taxon>Glomeromycetes</taxon>
        <taxon>Glomerales</taxon>
        <taxon>Glomeraceae</taxon>
        <taxon>Rhizophagus</taxon>
    </lineage>
</organism>
<gene>
    <name evidence="1" type="ORF">RclHR1_18740002</name>
</gene>
<evidence type="ECO:0000313" key="2">
    <source>
        <dbReference type="Proteomes" id="UP000247702"/>
    </source>
</evidence>
<keyword evidence="2" id="KW-1185">Reference proteome</keyword>
<dbReference type="EMBL" id="BEXD01000973">
    <property type="protein sequence ID" value="GBB91437.1"/>
    <property type="molecule type" value="Genomic_DNA"/>
</dbReference>
<proteinExistence type="predicted"/>
<comment type="caution">
    <text evidence="1">The sequence shown here is derived from an EMBL/GenBank/DDBJ whole genome shotgun (WGS) entry which is preliminary data.</text>
</comment>
<dbReference type="Proteomes" id="UP000247702">
    <property type="component" value="Unassembled WGS sequence"/>
</dbReference>
<name>A0A2Z6QMW4_9GLOM</name>
<reference evidence="1 2" key="1">
    <citation type="submission" date="2017-11" db="EMBL/GenBank/DDBJ databases">
        <title>The genome of Rhizophagus clarus HR1 reveals common genetic basis of auxotrophy among arbuscular mycorrhizal fungi.</title>
        <authorList>
            <person name="Kobayashi Y."/>
        </authorList>
    </citation>
    <scope>NUCLEOTIDE SEQUENCE [LARGE SCALE GENOMIC DNA]</scope>
    <source>
        <strain evidence="1 2">HR1</strain>
    </source>
</reference>
<accession>A0A2Z6QMW4</accession>
<sequence length="365" mass="42515">MSKRIQNMDISKIPTRENLTDVIVMLSMRPAEPYRTIPEKLRDYGTKHASRIHGDKKATSQHFKLLSRIAMRQESDHLDAGDNYTISKTELEKSGSESNSKNIPSLLAIVIIDRFLEARDTLNWPDQTPSQDNPVLVQNVQLLNEFFEAYKEYKAYTSLSGQTYVNKVSDDEMDDGYNEFIKKYGLRYKWDNKENPKFIPDAKELREKIWLHGIDKNEIKVDDNTDEIDKFWYRLLLQGEDSIVDYYSKINRCNDVIKLCKNHLRELFHKGLSSENQRYIARFGCYYSCDLDPDKMVEMLIQTKKGNASNFITAFSDYLRQASNVQILTQSEFSNNNIISAFLNLELTRSSIAGWYNTNLTNLEQ</sequence>